<dbReference type="EMBL" id="UINC01058606">
    <property type="protein sequence ID" value="SVB81067.1"/>
    <property type="molecule type" value="Genomic_DNA"/>
</dbReference>
<dbReference type="AlphaFoldDB" id="A0A382H2A2"/>
<feature type="non-terminal residue" evidence="1">
    <location>
        <position position="1"/>
    </location>
</feature>
<evidence type="ECO:0000313" key="1">
    <source>
        <dbReference type="EMBL" id="SVB81067.1"/>
    </source>
</evidence>
<name>A0A382H2A2_9ZZZZ</name>
<organism evidence="1">
    <name type="scientific">marine metagenome</name>
    <dbReference type="NCBI Taxonomy" id="408172"/>
    <lineage>
        <taxon>unclassified sequences</taxon>
        <taxon>metagenomes</taxon>
        <taxon>ecological metagenomes</taxon>
    </lineage>
</organism>
<gene>
    <name evidence="1" type="ORF">METZ01_LOCUS233921</name>
</gene>
<protein>
    <submittedName>
        <fullName evidence="1">Uncharacterized protein</fullName>
    </submittedName>
</protein>
<reference evidence="1" key="1">
    <citation type="submission" date="2018-05" db="EMBL/GenBank/DDBJ databases">
        <authorList>
            <person name="Lanie J.A."/>
            <person name="Ng W.-L."/>
            <person name="Kazmierczak K.M."/>
            <person name="Andrzejewski T.M."/>
            <person name="Davidsen T.M."/>
            <person name="Wayne K.J."/>
            <person name="Tettelin H."/>
            <person name="Glass J.I."/>
            <person name="Rusch D."/>
            <person name="Podicherti R."/>
            <person name="Tsui H.-C.T."/>
            <person name="Winkler M.E."/>
        </authorList>
    </citation>
    <scope>NUCLEOTIDE SEQUENCE</scope>
</reference>
<sequence>NDGDFSWSRVCSLVSPLFQALPLLISRRTTVYMTIANSWNGFLKDL</sequence>
<accession>A0A382H2A2</accession>
<proteinExistence type="predicted"/>